<dbReference type="OMA" id="CPLANTK"/>
<gene>
    <name evidence="7" type="ORF">NEOLI_005297</name>
</gene>
<evidence type="ECO:0000259" key="6">
    <source>
        <dbReference type="Pfam" id="PF01778"/>
    </source>
</evidence>
<evidence type="ECO:0000313" key="7">
    <source>
        <dbReference type="EMBL" id="OLL23405.1"/>
    </source>
</evidence>
<comment type="similarity">
    <text evidence="2 4">Belongs to the MAK16 family.</text>
</comment>
<dbReference type="PANTHER" id="PTHR23405">
    <property type="entry name" value="MAINTENANCE OF KILLER 16 MAK16 PROTEIN-RELATED"/>
    <property type="match status" value="1"/>
</dbReference>
<evidence type="ECO:0000256" key="1">
    <source>
        <dbReference type="ARBA" id="ARBA00004123"/>
    </source>
</evidence>
<dbReference type="Pfam" id="PF04874">
    <property type="entry name" value="Mak16"/>
    <property type="match status" value="1"/>
</dbReference>
<dbReference type="OrthoDB" id="10251342at2759"/>
<proteinExistence type="inferred from homology"/>
<comment type="subcellular location">
    <subcellularLocation>
        <location evidence="1">Nucleus</location>
    </subcellularLocation>
</comment>
<feature type="compositionally biased region" description="Basic residues" evidence="5">
    <location>
        <begin position="232"/>
        <end position="246"/>
    </location>
</feature>
<evidence type="ECO:0000313" key="8">
    <source>
        <dbReference type="Proteomes" id="UP000186594"/>
    </source>
</evidence>
<dbReference type="STRING" id="1198029.A0A1U7LL71"/>
<evidence type="ECO:0000256" key="5">
    <source>
        <dbReference type="SAM" id="MobiDB-lite"/>
    </source>
</evidence>
<protein>
    <recommendedName>
        <fullName evidence="4">Protein MAK16</fullName>
    </recommendedName>
</protein>
<dbReference type="InterPro" id="IPR029004">
    <property type="entry name" value="Ribosomal_eL28/Mak16"/>
</dbReference>
<dbReference type="Pfam" id="PF01778">
    <property type="entry name" value="Ribosomal_L28e"/>
    <property type="match status" value="1"/>
</dbReference>
<organism evidence="7 8">
    <name type="scientific">Neolecta irregularis (strain DAH-3)</name>
    <dbReference type="NCBI Taxonomy" id="1198029"/>
    <lineage>
        <taxon>Eukaryota</taxon>
        <taxon>Fungi</taxon>
        <taxon>Dikarya</taxon>
        <taxon>Ascomycota</taxon>
        <taxon>Taphrinomycotina</taxon>
        <taxon>Neolectales</taxon>
        <taxon>Neolectaceae</taxon>
        <taxon>Neolecta</taxon>
    </lineage>
</organism>
<feature type="region of interest" description="Disordered" evidence="5">
    <location>
        <begin position="190"/>
        <end position="212"/>
    </location>
</feature>
<comment type="caution">
    <text evidence="7">The sequence shown here is derived from an EMBL/GenBank/DDBJ whole genome shotgun (WGS) entry which is preliminary data.</text>
</comment>
<keyword evidence="3 4" id="KW-0539">Nucleus</keyword>
<reference evidence="7 8" key="1">
    <citation type="submission" date="2016-04" db="EMBL/GenBank/DDBJ databases">
        <title>Evolutionary innovation and constraint leading to complex multicellularity in the Ascomycota.</title>
        <authorList>
            <person name="Cisse O."/>
            <person name="Nguyen A."/>
            <person name="Hewitt D.A."/>
            <person name="Jedd G."/>
            <person name="Stajich J.E."/>
        </authorList>
    </citation>
    <scope>NUCLEOTIDE SEQUENCE [LARGE SCALE GENOMIC DNA]</scope>
    <source>
        <strain evidence="7 8">DAH-3</strain>
    </source>
</reference>
<name>A0A1U7LL71_NEOID</name>
<dbReference type="InterPro" id="IPR006958">
    <property type="entry name" value="Mak16"/>
</dbReference>
<sequence length="261" mass="31212">MSDEIIWQVINQDFCSYKLKYNPLFLSNSLNYNPKLLSQRIQRLRTIEKNGICYLYMKTAERAHMPSKLWERIKLKANYEQALQQIDDRLLYWPNFLIHRCKQRLTKITQYLIKSRKLAASKQPVLIGIKPKIEKREKSRENKALAAAKLEKAIEKELVERLKSGAYGEMPLNVHEQVWKKVLQQREADTQEITDDEEIDQPDHEEAEFISEDDQSDLEWFIHDQEELNHQSTKRKSQKSINRPRKRVEIEYEEEREAILN</sequence>
<evidence type="ECO:0000256" key="3">
    <source>
        <dbReference type="ARBA" id="ARBA00023242"/>
    </source>
</evidence>
<dbReference type="Proteomes" id="UP000186594">
    <property type="component" value="Unassembled WGS sequence"/>
</dbReference>
<evidence type="ECO:0000256" key="4">
    <source>
        <dbReference type="PIRNR" id="PIRNR003352"/>
    </source>
</evidence>
<keyword evidence="8" id="KW-1185">Reference proteome</keyword>
<dbReference type="GO" id="GO:0000463">
    <property type="term" value="P:maturation of LSU-rRNA from tricistronic rRNA transcript (SSU-rRNA, 5.8S rRNA, LSU-rRNA)"/>
    <property type="evidence" value="ECO:0007669"/>
    <property type="project" value="EnsemblFungi"/>
</dbReference>
<evidence type="ECO:0000256" key="2">
    <source>
        <dbReference type="ARBA" id="ARBA00005514"/>
    </source>
</evidence>
<feature type="region of interest" description="Disordered" evidence="5">
    <location>
        <begin position="225"/>
        <end position="248"/>
    </location>
</feature>
<dbReference type="GO" id="GO:0000466">
    <property type="term" value="P:maturation of 5.8S rRNA from tricistronic rRNA transcript (SSU-rRNA, 5.8S rRNA, LSU-rRNA)"/>
    <property type="evidence" value="ECO:0007669"/>
    <property type="project" value="EnsemblFungi"/>
</dbReference>
<dbReference type="PIRSF" id="PIRSF003352">
    <property type="entry name" value="MAK16"/>
    <property type="match status" value="1"/>
</dbReference>
<dbReference type="PANTHER" id="PTHR23405:SF4">
    <property type="entry name" value="PROTEIN MAK16 HOMOLOG"/>
    <property type="match status" value="1"/>
</dbReference>
<dbReference type="GO" id="GO:0030687">
    <property type="term" value="C:preribosome, large subunit precursor"/>
    <property type="evidence" value="ECO:0007669"/>
    <property type="project" value="EnsemblFungi"/>
</dbReference>
<accession>A0A1U7LL71</accession>
<dbReference type="AlphaFoldDB" id="A0A1U7LL71"/>
<dbReference type="GO" id="GO:0005730">
    <property type="term" value="C:nucleolus"/>
    <property type="evidence" value="ECO:0007669"/>
    <property type="project" value="UniProtKB-UniRule"/>
</dbReference>
<feature type="domain" description="Ribosomal eL28/Mak16" evidence="6">
    <location>
        <begin position="5"/>
        <end position="111"/>
    </location>
</feature>
<dbReference type="EMBL" id="LXFE01001680">
    <property type="protein sequence ID" value="OLL23405.1"/>
    <property type="molecule type" value="Genomic_DNA"/>
</dbReference>
<dbReference type="Gene3D" id="3.30.390.110">
    <property type="match status" value="1"/>
</dbReference>